<proteinExistence type="predicted"/>
<dbReference type="EMBL" id="FOJX01000006">
    <property type="protein sequence ID" value="SFB01095.1"/>
    <property type="molecule type" value="Genomic_DNA"/>
</dbReference>
<organism evidence="2 3">
    <name type="scientific">Selenomonas ruminantium</name>
    <dbReference type="NCBI Taxonomy" id="971"/>
    <lineage>
        <taxon>Bacteria</taxon>
        <taxon>Bacillati</taxon>
        <taxon>Bacillota</taxon>
        <taxon>Negativicutes</taxon>
        <taxon>Selenomonadales</taxon>
        <taxon>Selenomonadaceae</taxon>
        <taxon>Selenomonas</taxon>
    </lineage>
</organism>
<reference evidence="2 3" key="1">
    <citation type="submission" date="2016-10" db="EMBL/GenBank/DDBJ databases">
        <authorList>
            <person name="de Groot N.N."/>
        </authorList>
    </citation>
    <scope>NUCLEOTIDE SEQUENCE [LARGE SCALE GENOMIC DNA]</scope>
    <source>
        <strain evidence="2 3">L14</strain>
    </source>
</reference>
<sequence>MVVVGPNGVFIVEVKSFKGTLEGSVNDRKWVLHKVGREGGRYTKIIKNPLGQLKRNIAILSQYLKLERCSAWIDGVVLFPNDDTEWQDGVPEKCFCEAKGVAEHITCFEPRRPLTENLMGKLIASLEKCQEGSAMTLEEFTDKTQALQKRFA</sequence>
<evidence type="ECO:0000259" key="1">
    <source>
        <dbReference type="PROSITE" id="PS50965"/>
    </source>
</evidence>
<dbReference type="InterPro" id="IPR011528">
    <property type="entry name" value="NERD"/>
</dbReference>
<feature type="domain" description="NERD" evidence="1">
    <location>
        <begin position="1"/>
        <end position="83"/>
    </location>
</feature>
<evidence type="ECO:0000313" key="3">
    <source>
        <dbReference type="Proteomes" id="UP000183843"/>
    </source>
</evidence>
<dbReference type="AlphaFoldDB" id="A0A1I0XJ94"/>
<evidence type="ECO:0000313" key="2">
    <source>
        <dbReference type="EMBL" id="SFB01095.1"/>
    </source>
</evidence>
<dbReference type="PROSITE" id="PS50965">
    <property type="entry name" value="NERD"/>
    <property type="match status" value="1"/>
</dbReference>
<accession>A0A1I0XJ94</accession>
<name>A0A1I0XJ94_SELRU</name>
<dbReference type="Proteomes" id="UP000183843">
    <property type="component" value="Unassembled WGS sequence"/>
</dbReference>
<gene>
    <name evidence="2" type="ORF">SAMN05216587_10648</name>
</gene>
<dbReference type="Pfam" id="PF08378">
    <property type="entry name" value="NERD"/>
    <property type="match status" value="1"/>
</dbReference>
<protein>
    <submittedName>
        <fullName evidence="2">Nuclease-related domain-containing protein</fullName>
    </submittedName>
</protein>